<keyword evidence="5" id="KW-0238">DNA-binding</keyword>
<dbReference type="AlphaFoldDB" id="A0A1F6ER89"/>
<feature type="binding site" evidence="7">
    <location>
        <position position="139"/>
    </location>
    <ligand>
        <name>Zn(2+)</name>
        <dbReference type="ChEBI" id="CHEBI:29105"/>
    </ligand>
</feature>
<evidence type="ECO:0000256" key="3">
    <source>
        <dbReference type="ARBA" id="ARBA00022833"/>
    </source>
</evidence>
<evidence type="ECO:0000313" key="10">
    <source>
        <dbReference type="Proteomes" id="UP000178587"/>
    </source>
</evidence>
<keyword evidence="2" id="KW-0678">Repressor</keyword>
<dbReference type="InterPro" id="IPR002481">
    <property type="entry name" value="FUR"/>
</dbReference>
<comment type="cofactor">
    <cofactor evidence="7">
        <name>Zn(2+)</name>
        <dbReference type="ChEBI" id="CHEBI:29105"/>
    </cofactor>
    <text evidence="7">Binds 1 zinc ion per subunit.</text>
</comment>
<dbReference type="InterPro" id="IPR036388">
    <property type="entry name" value="WH-like_DNA-bd_sf"/>
</dbReference>
<name>A0A1F6ER89_9BACT</name>
<comment type="similarity">
    <text evidence="1">Belongs to the Fur family.</text>
</comment>
<reference evidence="9 10" key="1">
    <citation type="journal article" date="2016" name="Nat. Commun.">
        <title>Thousands of microbial genomes shed light on interconnected biogeochemical processes in an aquifer system.</title>
        <authorList>
            <person name="Anantharaman K."/>
            <person name="Brown C.T."/>
            <person name="Hug L.A."/>
            <person name="Sharon I."/>
            <person name="Castelle C.J."/>
            <person name="Probst A.J."/>
            <person name="Thomas B.C."/>
            <person name="Singh A."/>
            <person name="Wilkins M.J."/>
            <person name="Karaoz U."/>
            <person name="Brodie E.L."/>
            <person name="Williams K.H."/>
            <person name="Hubbard S.S."/>
            <person name="Banfield J.F."/>
        </authorList>
    </citation>
    <scope>NUCLEOTIDE SEQUENCE [LARGE SCALE GENOMIC DNA]</scope>
</reference>
<keyword evidence="3 7" id="KW-0862">Zinc</keyword>
<evidence type="ECO:0000256" key="4">
    <source>
        <dbReference type="ARBA" id="ARBA00023015"/>
    </source>
</evidence>
<dbReference type="Pfam" id="PF01475">
    <property type="entry name" value="FUR"/>
    <property type="match status" value="1"/>
</dbReference>
<keyword evidence="6" id="KW-0804">Transcription</keyword>
<dbReference type="GO" id="GO:0000976">
    <property type="term" value="F:transcription cis-regulatory region binding"/>
    <property type="evidence" value="ECO:0007669"/>
    <property type="project" value="TreeGrafter"/>
</dbReference>
<evidence type="ECO:0000256" key="8">
    <source>
        <dbReference type="PIRSR" id="PIRSR602481-2"/>
    </source>
</evidence>
<dbReference type="GO" id="GO:0045892">
    <property type="term" value="P:negative regulation of DNA-templated transcription"/>
    <property type="evidence" value="ECO:0007669"/>
    <property type="project" value="TreeGrafter"/>
</dbReference>
<organism evidence="9 10">
    <name type="scientific">Candidatus Kaiserbacteria bacterium RIFCSPLOWO2_01_FULL_50_24</name>
    <dbReference type="NCBI Taxonomy" id="1798507"/>
    <lineage>
        <taxon>Bacteria</taxon>
        <taxon>Candidatus Kaiseribacteriota</taxon>
    </lineage>
</organism>
<dbReference type="PANTHER" id="PTHR33202:SF7">
    <property type="entry name" value="FERRIC UPTAKE REGULATION PROTEIN"/>
    <property type="match status" value="1"/>
</dbReference>
<feature type="binding site" evidence="7">
    <location>
        <position position="142"/>
    </location>
    <ligand>
        <name>Zn(2+)</name>
        <dbReference type="ChEBI" id="CHEBI:29105"/>
    </ligand>
</feature>
<comment type="cofactor">
    <cofactor evidence="8">
        <name>Mn(2+)</name>
        <dbReference type="ChEBI" id="CHEBI:29035"/>
    </cofactor>
    <cofactor evidence="8">
        <name>Fe(2+)</name>
        <dbReference type="ChEBI" id="CHEBI:29033"/>
    </cofactor>
    <text evidence="8">Binds 1 Mn(2+) or Fe(2+) ion per subunit.</text>
</comment>
<feature type="binding site" evidence="8">
    <location>
        <position position="131"/>
    </location>
    <ligand>
        <name>Fe cation</name>
        <dbReference type="ChEBI" id="CHEBI:24875"/>
    </ligand>
</feature>
<feature type="binding site" evidence="7">
    <location>
        <position position="97"/>
    </location>
    <ligand>
        <name>Zn(2+)</name>
        <dbReference type="ChEBI" id="CHEBI:29105"/>
    </ligand>
</feature>
<dbReference type="GO" id="GO:1900376">
    <property type="term" value="P:regulation of secondary metabolite biosynthetic process"/>
    <property type="evidence" value="ECO:0007669"/>
    <property type="project" value="TreeGrafter"/>
</dbReference>
<evidence type="ECO:0008006" key="11">
    <source>
        <dbReference type="Google" id="ProtNLM"/>
    </source>
</evidence>
<dbReference type="Gene3D" id="1.10.10.10">
    <property type="entry name" value="Winged helix-like DNA-binding domain superfamily/Winged helix DNA-binding domain"/>
    <property type="match status" value="1"/>
</dbReference>
<dbReference type="Proteomes" id="UP000178587">
    <property type="component" value="Unassembled WGS sequence"/>
</dbReference>
<keyword evidence="7" id="KW-0479">Metal-binding</keyword>
<dbReference type="EMBL" id="MFLU01000003">
    <property type="protein sequence ID" value="OGG76129.1"/>
    <property type="molecule type" value="Genomic_DNA"/>
</dbReference>
<evidence type="ECO:0000256" key="1">
    <source>
        <dbReference type="ARBA" id="ARBA00007957"/>
    </source>
</evidence>
<sequence>MDVFYSGADRKVLQALLRDHGFRSTEGRLKLLAMLKSADEPLSSALIVGRMQNNLNRVNAYRALDALAKAGILARSDMRRGGTRYEYVRHHHHHVVCESCGYTEAMHSCDNKRLETMALTQSYKFSKINTHSMEFFGICKACAKRRI</sequence>
<feature type="binding site" evidence="8">
    <location>
        <position position="91"/>
    </location>
    <ligand>
        <name>Fe cation</name>
        <dbReference type="ChEBI" id="CHEBI:24875"/>
    </ligand>
</feature>
<keyword evidence="8" id="KW-0408">Iron</keyword>
<gene>
    <name evidence="9" type="ORF">A3A34_00900</name>
</gene>
<dbReference type="InterPro" id="IPR036390">
    <property type="entry name" value="WH_DNA-bd_sf"/>
</dbReference>
<dbReference type="InterPro" id="IPR043135">
    <property type="entry name" value="Fur_C"/>
</dbReference>
<dbReference type="Gene3D" id="3.30.1490.190">
    <property type="match status" value="1"/>
</dbReference>
<evidence type="ECO:0000313" key="9">
    <source>
        <dbReference type="EMBL" id="OGG76129.1"/>
    </source>
</evidence>
<dbReference type="PANTHER" id="PTHR33202">
    <property type="entry name" value="ZINC UPTAKE REGULATION PROTEIN"/>
    <property type="match status" value="1"/>
</dbReference>
<comment type="caution">
    <text evidence="9">The sequence shown here is derived from an EMBL/GenBank/DDBJ whole genome shotgun (WGS) entry which is preliminary data.</text>
</comment>
<dbReference type="GO" id="GO:0003700">
    <property type="term" value="F:DNA-binding transcription factor activity"/>
    <property type="evidence" value="ECO:0007669"/>
    <property type="project" value="InterPro"/>
</dbReference>
<evidence type="ECO:0000256" key="6">
    <source>
        <dbReference type="ARBA" id="ARBA00023163"/>
    </source>
</evidence>
<proteinExistence type="inferred from homology"/>
<dbReference type="STRING" id="1798507.A3A34_00900"/>
<dbReference type="GO" id="GO:0008270">
    <property type="term" value="F:zinc ion binding"/>
    <property type="evidence" value="ECO:0007669"/>
    <property type="project" value="TreeGrafter"/>
</dbReference>
<keyword evidence="4" id="KW-0805">Transcription regulation</keyword>
<evidence type="ECO:0000256" key="5">
    <source>
        <dbReference type="ARBA" id="ARBA00023125"/>
    </source>
</evidence>
<dbReference type="SUPFAM" id="SSF46785">
    <property type="entry name" value="Winged helix' DNA-binding domain"/>
    <property type="match status" value="1"/>
</dbReference>
<protein>
    <recommendedName>
        <fullName evidence="11">Transcriptional repressor</fullName>
    </recommendedName>
</protein>
<feature type="binding site" evidence="7">
    <location>
        <position position="100"/>
    </location>
    <ligand>
        <name>Zn(2+)</name>
        <dbReference type="ChEBI" id="CHEBI:29105"/>
    </ligand>
</feature>
<accession>A0A1F6ER89</accession>
<evidence type="ECO:0000256" key="2">
    <source>
        <dbReference type="ARBA" id="ARBA00022491"/>
    </source>
</evidence>
<evidence type="ECO:0000256" key="7">
    <source>
        <dbReference type="PIRSR" id="PIRSR602481-1"/>
    </source>
</evidence>